<evidence type="ECO:0000313" key="3">
    <source>
        <dbReference type="Proteomes" id="UP000242520"/>
    </source>
</evidence>
<evidence type="ECO:0000313" key="2">
    <source>
        <dbReference type="EMBL" id="SHH48631.1"/>
    </source>
</evidence>
<reference evidence="3" key="1">
    <citation type="submission" date="2016-11" db="EMBL/GenBank/DDBJ databases">
        <authorList>
            <person name="Varghese N."/>
            <person name="Submissions S."/>
        </authorList>
    </citation>
    <scope>NUCLEOTIDE SEQUENCE [LARGE SCALE GENOMIC DNA]</scope>
    <source>
        <strain evidence="3">DSM 15285</strain>
    </source>
</reference>
<proteinExistence type="predicted"/>
<dbReference type="SUPFAM" id="SSF53756">
    <property type="entry name" value="UDP-Glycosyltransferase/glycogen phosphorylase"/>
    <property type="match status" value="1"/>
</dbReference>
<dbReference type="InterPro" id="IPR019896">
    <property type="entry name" value="Polysacch_pyruvyl_Trfase_CsaB"/>
</dbReference>
<keyword evidence="2" id="KW-0808">Transferase</keyword>
<dbReference type="EMBL" id="FQXH01000031">
    <property type="protein sequence ID" value="SHH48631.1"/>
    <property type="molecule type" value="Genomic_DNA"/>
</dbReference>
<dbReference type="PANTHER" id="PTHR36836:SF1">
    <property type="entry name" value="COLANIC ACID BIOSYNTHESIS PROTEIN WCAK"/>
    <property type="match status" value="1"/>
</dbReference>
<dbReference type="Gene3D" id="3.40.50.2000">
    <property type="entry name" value="Glycogen Phosphorylase B"/>
    <property type="match status" value="1"/>
</dbReference>
<organism evidence="2 3">
    <name type="scientific">Tepidibacter thalassicus DSM 15285</name>
    <dbReference type="NCBI Taxonomy" id="1123350"/>
    <lineage>
        <taxon>Bacteria</taxon>
        <taxon>Bacillati</taxon>
        <taxon>Bacillota</taxon>
        <taxon>Clostridia</taxon>
        <taxon>Peptostreptococcales</taxon>
        <taxon>Peptostreptococcaceae</taxon>
        <taxon>Tepidibacter</taxon>
    </lineage>
</organism>
<feature type="domain" description="Polysaccharide pyruvyl transferase" evidence="1">
    <location>
        <begin position="14"/>
        <end position="295"/>
    </location>
</feature>
<evidence type="ECO:0000259" key="1">
    <source>
        <dbReference type="Pfam" id="PF04230"/>
    </source>
</evidence>
<keyword evidence="3" id="KW-1185">Reference proteome</keyword>
<dbReference type="OrthoDB" id="3199616at2"/>
<dbReference type="Pfam" id="PF04230">
    <property type="entry name" value="PS_pyruv_trans"/>
    <property type="match status" value="1"/>
</dbReference>
<dbReference type="PANTHER" id="PTHR36836">
    <property type="entry name" value="COLANIC ACID BIOSYNTHESIS PROTEIN WCAK"/>
    <property type="match status" value="1"/>
</dbReference>
<dbReference type="NCBIfam" id="TIGR03609">
    <property type="entry name" value="S_layer_CsaB"/>
    <property type="match status" value="1"/>
</dbReference>
<dbReference type="Proteomes" id="UP000242520">
    <property type="component" value="Unassembled WGS sequence"/>
</dbReference>
<protein>
    <submittedName>
        <fullName evidence="2">Polysaccharide pyruvyl transferase CsaB</fullName>
    </submittedName>
</protein>
<dbReference type="InterPro" id="IPR007345">
    <property type="entry name" value="Polysacch_pyruvyl_Trfase"/>
</dbReference>
<dbReference type="RefSeq" id="WP_072726239.1">
    <property type="nucleotide sequence ID" value="NZ_FQXH01000031.1"/>
</dbReference>
<dbReference type="STRING" id="1123350.SAMN02744040_02122"/>
<sequence length="362" mass="41477">MKSIFIFGYYGFQNIGDEAILSCIINDLRKFISNPKIKVLTYNAELTKKEHGVDTISRTGIVQVIKAIKESDLVISGGGSLLQDVTSSRSLIYYLSLIFFAKLFNKKVMFYNNGYGPVNKKLNKFFIKKILKKVDLITLRDVDSKRELEKVGLRNNNINVNVDTTFTLMSSDEKKLDEIFRIESIPFDKKIVGISPRKWRNDGRTKEVIANAIDYISSKGLNVVLIPMKYPDDLEYCNQIKEICNSNPYIIKNYYSPKDVLGIIGRCHFLIGIRLHALIFAAAKLVPMIGIEYDPKNKSFLEMVSQKNAGRIEDIEEEDLFLYIDDVLKNIDVYREILKDKTKNFKDMALKTGKMASELIDE</sequence>
<accession>A0A1M5TD75</accession>
<dbReference type="AlphaFoldDB" id="A0A1M5TD75"/>
<gene>
    <name evidence="2" type="ORF">SAMN02744040_02122</name>
</gene>
<dbReference type="GO" id="GO:0016740">
    <property type="term" value="F:transferase activity"/>
    <property type="evidence" value="ECO:0007669"/>
    <property type="project" value="UniProtKB-KW"/>
</dbReference>
<name>A0A1M5TD75_9FIRM</name>